<dbReference type="GO" id="GO:0010038">
    <property type="term" value="P:response to metal ion"/>
    <property type="evidence" value="ECO:0007669"/>
    <property type="project" value="InterPro"/>
</dbReference>
<proteinExistence type="inferred from homology"/>
<dbReference type="RefSeq" id="WP_184673301.1">
    <property type="nucleotide sequence ID" value="NZ_BAABAI010000041.1"/>
</dbReference>
<dbReference type="InterPro" id="IPR011322">
    <property type="entry name" value="N-reg_PII-like_a/b"/>
</dbReference>
<protein>
    <submittedName>
        <fullName evidence="2">Periplasmic divalent cation tolerance protein</fullName>
    </submittedName>
</protein>
<name>A0A7W7WY54_9PSEU</name>
<gene>
    <name evidence="2" type="ORF">F4559_005434</name>
</gene>
<reference evidence="2 3" key="1">
    <citation type="submission" date="2020-08" db="EMBL/GenBank/DDBJ databases">
        <title>Sequencing the genomes of 1000 actinobacteria strains.</title>
        <authorList>
            <person name="Klenk H.-P."/>
        </authorList>
    </citation>
    <scope>NUCLEOTIDE SEQUENCE [LARGE SCALE GENOMIC DNA]</scope>
    <source>
        <strain evidence="2 3">DSM 45084</strain>
    </source>
</reference>
<dbReference type="Gene3D" id="3.30.70.120">
    <property type="match status" value="1"/>
</dbReference>
<dbReference type="GO" id="GO:0005507">
    <property type="term" value="F:copper ion binding"/>
    <property type="evidence" value="ECO:0007669"/>
    <property type="project" value="TreeGrafter"/>
</dbReference>
<dbReference type="Pfam" id="PF03091">
    <property type="entry name" value="CutA1"/>
    <property type="match status" value="1"/>
</dbReference>
<dbReference type="Proteomes" id="UP000542674">
    <property type="component" value="Unassembled WGS sequence"/>
</dbReference>
<evidence type="ECO:0000256" key="1">
    <source>
        <dbReference type="ARBA" id="ARBA00010169"/>
    </source>
</evidence>
<keyword evidence="3" id="KW-1185">Reference proteome</keyword>
<dbReference type="SUPFAM" id="SSF54913">
    <property type="entry name" value="GlnB-like"/>
    <property type="match status" value="1"/>
</dbReference>
<evidence type="ECO:0000313" key="2">
    <source>
        <dbReference type="EMBL" id="MBB4968075.1"/>
    </source>
</evidence>
<comment type="similarity">
    <text evidence="1">Belongs to the CutA family.</text>
</comment>
<dbReference type="InterPro" id="IPR015867">
    <property type="entry name" value="N-reg_PII/ATP_PRibTrfase_C"/>
</dbReference>
<dbReference type="InterPro" id="IPR004323">
    <property type="entry name" value="Ion_tolerance_CutA"/>
</dbReference>
<dbReference type="PANTHER" id="PTHR23419:SF8">
    <property type="entry name" value="FI09726P"/>
    <property type="match status" value="1"/>
</dbReference>
<evidence type="ECO:0000313" key="3">
    <source>
        <dbReference type="Proteomes" id="UP000542674"/>
    </source>
</evidence>
<comment type="caution">
    <text evidence="2">The sequence shown here is derived from an EMBL/GenBank/DDBJ whole genome shotgun (WGS) entry which is preliminary data.</text>
</comment>
<sequence length="109" mass="12248">MSVDICEVIITASDAEWLVRFTRSLVEDRLVACGQHITPVRSVYRWDGEIQEDTEARVALHTRADLVPAVVERVNREHPYDVPCVLAVPVFASNPAYAQWVLDETGSPE</sequence>
<accession>A0A7W7WY54</accession>
<dbReference type="PANTHER" id="PTHR23419">
    <property type="entry name" value="DIVALENT CATION TOLERANCE CUTA-RELATED"/>
    <property type="match status" value="1"/>
</dbReference>
<dbReference type="EMBL" id="JACHJS010000001">
    <property type="protein sequence ID" value="MBB4968075.1"/>
    <property type="molecule type" value="Genomic_DNA"/>
</dbReference>
<organism evidence="2 3">
    <name type="scientific">Saccharothrix violaceirubra</name>
    <dbReference type="NCBI Taxonomy" id="413306"/>
    <lineage>
        <taxon>Bacteria</taxon>
        <taxon>Bacillati</taxon>
        <taxon>Actinomycetota</taxon>
        <taxon>Actinomycetes</taxon>
        <taxon>Pseudonocardiales</taxon>
        <taxon>Pseudonocardiaceae</taxon>
        <taxon>Saccharothrix</taxon>
    </lineage>
</organism>
<dbReference type="AlphaFoldDB" id="A0A7W7WY54"/>